<dbReference type="PROSITE" id="PS50885">
    <property type="entry name" value="HAMP"/>
    <property type="match status" value="1"/>
</dbReference>
<dbReference type="EMBL" id="JAAVNE010000012">
    <property type="protein sequence ID" value="NKC31172.1"/>
    <property type="molecule type" value="Genomic_DNA"/>
</dbReference>
<evidence type="ECO:0000313" key="4">
    <source>
        <dbReference type="Proteomes" id="UP000787635"/>
    </source>
</evidence>
<dbReference type="PANTHER" id="PTHR43081:SF1">
    <property type="entry name" value="ADENYLATE CYCLASE, TERMINAL-DIFFERENTIATION SPECIFIC"/>
    <property type="match status" value="1"/>
</dbReference>
<dbReference type="Pfam" id="PF00672">
    <property type="entry name" value="HAMP"/>
    <property type="match status" value="1"/>
</dbReference>
<proteinExistence type="predicted"/>
<dbReference type="CDD" id="cd06225">
    <property type="entry name" value="HAMP"/>
    <property type="match status" value="1"/>
</dbReference>
<feature type="domain" description="Guanylate cyclase" evidence="1">
    <location>
        <begin position="445"/>
        <end position="577"/>
    </location>
</feature>
<dbReference type="PROSITE" id="PS50125">
    <property type="entry name" value="GUANYLATE_CYCLASE_2"/>
    <property type="match status" value="1"/>
</dbReference>
<name>A0ABX1E1Z5_9PROT</name>
<evidence type="ECO:0000313" key="3">
    <source>
        <dbReference type="EMBL" id="NKC31172.1"/>
    </source>
</evidence>
<dbReference type="CDD" id="cd07302">
    <property type="entry name" value="CHD"/>
    <property type="match status" value="1"/>
</dbReference>
<dbReference type="PANTHER" id="PTHR43081">
    <property type="entry name" value="ADENYLATE CYCLASE, TERMINAL-DIFFERENTIATION SPECIFIC-RELATED"/>
    <property type="match status" value="1"/>
</dbReference>
<dbReference type="Pfam" id="PF00211">
    <property type="entry name" value="Guanylate_cyc"/>
    <property type="match status" value="1"/>
</dbReference>
<dbReference type="InterPro" id="IPR003660">
    <property type="entry name" value="HAMP_dom"/>
</dbReference>
<dbReference type="RefSeq" id="WP_168029820.1">
    <property type="nucleotide sequence ID" value="NZ_JAAVNE010000012.1"/>
</dbReference>
<dbReference type="InterPro" id="IPR050697">
    <property type="entry name" value="Adenylyl/Guanylyl_Cyclase_3/4"/>
</dbReference>
<dbReference type="Gene3D" id="3.30.70.1230">
    <property type="entry name" value="Nucleotide cyclase"/>
    <property type="match status" value="1"/>
</dbReference>
<dbReference type="InterPro" id="IPR001054">
    <property type="entry name" value="A/G_cyclase"/>
</dbReference>
<sequence length="708" mass="74838">MRPPFRISFTMTVLGAFALLFVAAVGVVVSGYRATGARAALDTAARSLAQAAETAVAGTGALIRPVVALSTVMPEFAPLIEGSDPAARDIAALVALLGSEPAVQVVSVGLGDGSLRQVARAAALRGPSTPPVPEGTAFALRDIRAGESVEVWTFLDATLQVRHRAVRPAQGGDPRQAQWYLQARDEAVHISTLYDLPLVGSPGLSVSRRVPGTRAVFALDITLERLADFLARLRASPDSVLFLFTEDGILLAHQQAALAAPALGEGRTGWTTMAATADPLLQRVWRHYAQGMLLPGTTTTVEIDGAPMLVRLTPLEGLAAQQVVVAVAAPVADFTAPVDAAIRDGTVLAGLALVAGLLSIGLLAWRISRPLGVLTHEAEAIRRLELDAPVAVRSHITEIARLAGAMDGMKSALRLFGAYVPRSLVGRLMEEGATARLGGEKRPISVMFSDVEGFTTLAEGIAPEELMHITSDYFEALTGELLRAQATIDKYIGDAVMALWNAPQDDPAHAEHACRAALRSRHLTDTLCESFAARGWPRLRTRFGLHTGEAVVGNVGSSDRMSYTAIGSMVNLASRLEGMNKFYGTRILISEATRAAAGPGFVTRPVDLVLAKGAAQPIALHELLGLAVGNRLADAPLRIDPGLAARLPAWHRMIAAYRAARFEEAAAALAEAVDDGPDPLATLYAERLAALRAGPPADWSPVLRFTTK</sequence>
<keyword evidence="4" id="KW-1185">Reference proteome</keyword>
<dbReference type="Gene3D" id="1.10.8.500">
    <property type="entry name" value="HAMP domain in histidine kinase"/>
    <property type="match status" value="1"/>
</dbReference>
<reference evidence="3 4" key="1">
    <citation type="submission" date="2020-03" db="EMBL/GenBank/DDBJ databases">
        <title>Roseomonas selenitidurans sp. nov. isolated from urban soil.</title>
        <authorList>
            <person name="Liu H."/>
        </authorList>
    </citation>
    <scope>NUCLEOTIDE SEQUENCE [LARGE SCALE GENOMIC DNA]</scope>
    <source>
        <strain evidence="3 4">BU-1</strain>
    </source>
</reference>
<dbReference type="SMART" id="SM00304">
    <property type="entry name" value="HAMP"/>
    <property type="match status" value="1"/>
</dbReference>
<accession>A0ABX1E1Z5</accession>
<comment type="caution">
    <text evidence="3">The sequence shown here is derived from an EMBL/GenBank/DDBJ whole genome shotgun (WGS) entry which is preliminary data.</text>
</comment>
<feature type="domain" description="HAMP" evidence="2">
    <location>
        <begin position="365"/>
        <end position="418"/>
    </location>
</feature>
<evidence type="ECO:0000259" key="2">
    <source>
        <dbReference type="PROSITE" id="PS50885"/>
    </source>
</evidence>
<dbReference type="Gene3D" id="3.30.450.20">
    <property type="entry name" value="PAS domain"/>
    <property type="match status" value="1"/>
</dbReference>
<dbReference type="SUPFAM" id="SSF55073">
    <property type="entry name" value="Nucleotide cyclase"/>
    <property type="match status" value="1"/>
</dbReference>
<evidence type="ECO:0000259" key="1">
    <source>
        <dbReference type="PROSITE" id="PS50125"/>
    </source>
</evidence>
<dbReference type="Proteomes" id="UP000787635">
    <property type="component" value="Unassembled WGS sequence"/>
</dbReference>
<dbReference type="SMART" id="SM00044">
    <property type="entry name" value="CYCc"/>
    <property type="match status" value="1"/>
</dbReference>
<protein>
    <submittedName>
        <fullName evidence="3">HAMP domain-containing protein</fullName>
    </submittedName>
</protein>
<dbReference type="InterPro" id="IPR029787">
    <property type="entry name" value="Nucleotide_cyclase"/>
</dbReference>
<gene>
    <name evidence="3" type="ORF">HEQ75_09905</name>
</gene>
<organism evidence="3 4">
    <name type="scientific">Falsiroseomonas selenitidurans</name>
    <dbReference type="NCBI Taxonomy" id="2716335"/>
    <lineage>
        <taxon>Bacteria</taxon>
        <taxon>Pseudomonadati</taxon>
        <taxon>Pseudomonadota</taxon>
        <taxon>Alphaproteobacteria</taxon>
        <taxon>Acetobacterales</taxon>
        <taxon>Roseomonadaceae</taxon>
        <taxon>Falsiroseomonas</taxon>
    </lineage>
</organism>